<proteinExistence type="predicted"/>
<sequence>MSNYSAPKKLGTAKHNKIRASFALFFVLSLFLMANKPVVAQTLSLEQALQLAIQNDPLLKGNVHRKERFNAEAEASSYWANPQVSASVQNLPTDGFAFDQEPMTQFKVGLKQQLPRGDENLYSQRKYQVMADQMSVQSQARKAWLKREVTLTWLDWVYATHRIGLLDKEKSLLTQLLDFTDSRYSQGVGAAAQQDILQVRLALLSLDDKYVQAYQQKNEARSALSKWFGAPLDESLSAPLTQSMHESTPSYPKRIDVDAILNDSSLSLSSFLTVIERSEPFSILQHHPEAMLLQIQTQIEAQNVNIAREQTKSQWAFEASYGYRQDAQNGASRADFVSLGVQVDLPFFNKSRQDASIAAAASKMSASETDFRLKVNELAANAEVLKSRLSALSERKALYETALIGETQQLSEAELTAYTTDTGDISDVVNANLKQVQVQDDLLKIDIERARTLVSLAYLYLPTHAHFSNKE</sequence>
<dbReference type="OrthoDB" id="5607838at2"/>
<dbReference type="RefSeq" id="WP_136781989.1">
    <property type="nucleotide sequence ID" value="NZ_SWCO01000005.1"/>
</dbReference>
<evidence type="ECO:0000313" key="1">
    <source>
        <dbReference type="EMBL" id="TKB03283.1"/>
    </source>
</evidence>
<dbReference type="Proteomes" id="UP000305471">
    <property type="component" value="Unassembled WGS sequence"/>
</dbReference>
<organism evidence="1 2">
    <name type="scientific">Alteromonas portus</name>
    <dbReference type="NCBI Taxonomy" id="2565549"/>
    <lineage>
        <taxon>Bacteria</taxon>
        <taxon>Pseudomonadati</taxon>
        <taxon>Pseudomonadota</taxon>
        <taxon>Gammaproteobacteria</taxon>
        <taxon>Alteromonadales</taxon>
        <taxon>Alteromonadaceae</taxon>
        <taxon>Alteromonas/Salinimonas group</taxon>
        <taxon>Alteromonas</taxon>
    </lineage>
</organism>
<dbReference type="SUPFAM" id="SSF56954">
    <property type="entry name" value="Outer membrane efflux proteins (OEP)"/>
    <property type="match status" value="1"/>
</dbReference>
<dbReference type="AlphaFoldDB" id="A0A4U0ZID8"/>
<dbReference type="PANTHER" id="PTHR30203">
    <property type="entry name" value="OUTER MEMBRANE CATION EFFLUX PROTEIN"/>
    <property type="match status" value="1"/>
</dbReference>
<gene>
    <name evidence="1" type="ORF">E5672_09565</name>
</gene>
<accession>A0A4U0ZID8</accession>
<reference evidence="1 2" key="1">
    <citation type="submission" date="2019-04" db="EMBL/GenBank/DDBJ databases">
        <title>Alteromonas portus sp. nov., an alginate lyase-excreting marine bacterium.</title>
        <authorList>
            <person name="Huang H."/>
            <person name="Mo K."/>
            <person name="Bao S."/>
        </authorList>
    </citation>
    <scope>NUCLEOTIDE SEQUENCE [LARGE SCALE GENOMIC DNA]</scope>
    <source>
        <strain evidence="1 2">HB161718</strain>
    </source>
</reference>
<dbReference type="EMBL" id="SWCO01000005">
    <property type="protein sequence ID" value="TKB03283.1"/>
    <property type="molecule type" value="Genomic_DNA"/>
</dbReference>
<dbReference type="GO" id="GO:0015562">
    <property type="term" value="F:efflux transmembrane transporter activity"/>
    <property type="evidence" value="ECO:0007669"/>
    <property type="project" value="InterPro"/>
</dbReference>
<evidence type="ECO:0000313" key="2">
    <source>
        <dbReference type="Proteomes" id="UP000305471"/>
    </source>
</evidence>
<dbReference type="InterPro" id="IPR010131">
    <property type="entry name" value="MdtP/NodT-like"/>
</dbReference>
<dbReference type="Gene3D" id="1.20.1600.10">
    <property type="entry name" value="Outer membrane efflux proteins (OEP)"/>
    <property type="match status" value="1"/>
</dbReference>
<keyword evidence="2" id="KW-1185">Reference proteome</keyword>
<comment type="caution">
    <text evidence="1">The sequence shown here is derived from an EMBL/GenBank/DDBJ whole genome shotgun (WGS) entry which is preliminary data.</text>
</comment>
<protein>
    <submittedName>
        <fullName evidence="1">TolC family protein</fullName>
    </submittedName>
</protein>
<name>A0A4U0ZID8_9ALTE</name>